<evidence type="ECO:0000313" key="3">
    <source>
        <dbReference type="Proteomes" id="UP001050691"/>
    </source>
</evidence>
<evidence type="ECO:0000256" key="1">
    <source>
        <dbReference type="SAM" id="Phobius"/>
    </source>
</evidence>
<organism evidence="2 3">
    <name type="scientific">Clathrus columnatus</name>
    <dbReference type="NCBI Taxonomy" id="1419009"/>
    <lineage>
        <taxon>Eukaryota</taxon>
        <taxon>Fungi</taxon>
        <taxon>Dikarya</taxon>
        <taxon>Basidiomycota</taxon>
        <taxon>Agaricomycotina</taxon>
        <taxon>Agaricomycetes</taxon>
        <taxon>Phallomycetidae</taxon>
        <taxon>Phallales</taxon>
        <taxon>Clathraceae</taxon>
        <taxon>Clathrus</taxon>
    </lineage>
</organism>
<keyword evidence="3" id="KW-1185">Reference proteome</keyword>
<proteinExistence type="predicted"/>
<sequence length="117" mass="13301">MSLRILALYNRSRYMATFLALINIAQIVVTITFLRGDFAVAIPALAVCRLTRNLQRLSSDHNSRQYQEETVSGEFTTAPTRIRTISINASPWLTGEQWGQFQDISSEVFVQKARMMS</sequence>
<reference evidence="2" key="1">
    <citation type="submission" date="2021-10" db="EMBL/GenBank/DDBJ databases">
        <title>De novo Genome Assembly of Clathrus columnatus (Basidiomycota, Fungi) Using Illumina and Nanopore Sequence Data.</title>
        <authorList>
            <person name="Ogiso-Tanaka E."/>
            <person name="Itagaki H."/>
            <person name="Hosoya T."/>
            <person name="Hosaka K."/>
        </authorList>
    </citation>
    <scope>NUCLEOTIDE SEQUENCE</scope>
    <source>
        <strain evidence="2">MO-923</strain>
    </source>
</reference>
<gene>
    <name evidence="2" type="ORF">Clacol_005198</name>
</gene>
<dbReference type="EMBL" id="BPWL01000006">
    <property type="protein sequence ID" value="GJJ10969.1"/>
    <property type="molecule type" value="Genomic_DNA"/>
</dbReference>
<evidence type="ECO:0000313" key="2">
    <source>
        <dbReference type="EMBL" id="GJJ10969.1"/>
    </source>
</evidence>
<accession>A0AAV5ACP9</accession>
<keyword evidence="1" id="KW-0472">Membrane</keyword>
<dbReference type="AlphaFoldDB" id="A0AAV5ACP9"/>
<keyword evidence="1" id="KW-0812">Transmembrane</keyword>
<feature type="transmembrane region" description="Helical" evidence="1">
    <location>
        <begin position="12"/>
        <end position="34"/>
    </location>
</feature>
<name>A0AAV5ACP9_9AGAM</name>
<keyword evidence="1" id="KW-1133">Transmembrane helix</keyword>
<dbReference type="Proteomes" id="UP001050691">
    <property type="component" value="Unassembled WGS sequence"/>
</dbReference>
<comment type="caution">
    <text evidence="2">The sequence shown here is derived from an EMBL/GenBank/DDBJ whole genome shotgun (WGS) entry which is preliminary data.</text>
</comment>
<protein>
    <submittedName>
        <fullName evidence="2">Uncharacterized protein</fullName>
    </submittedName>
</protein>